<feature type="domain" description="DUF7834" evidence="2">
    <location>
        <begin position="282"/>
        <end position="408"/>
    </location>
</feature>
<dbReference type="EMBL" id="AACRQU010000007">
    <property type="protein sequence ID" value="EAL8416590.1"/>
    <property type="molecule type" value="Genomic_DNA"/>
</dbReference>
<dbReference type="EMBL" id="AABUYW010000025">
    <property type="protein sequence ID" value="EAJ1077723.1"/>
    <property type="molecule type" value="Genomic_DNA"/>
</dbReference>
<proteinExistence type="predicted"/>
<evidence type="ECO:0000313" key="3">
    <source>
        <dbReference type="EMBL" id="EAJ1077723.1"/>
    </source>
</evidence>
<comment type="caution">
    <text evidence="4">The sequence shown here is derived from an EMBL/GenBank/DDBJ whole genome shotgun (WGS) entry which is preliminary data.</text>
</comment>
<name>A0A5T1YL38_CAMCO</name>
<protein>
    <submittedName>
        <fullName evidence="4">DUF262 domain-containing protein</fullName>
    </submittedName>
</protein>
<dbReference type="Proteomes" id="UP000557830">
    <property type="component" value="Unassembled WGS sequence"/>
</dbReference>
<accession>A0A5T1YL38</accession>
<dbReference type="PANTHER" id="PTHR35149">
    <property type="entry name" value="SLL5132 PROTEIN"/>
    <property type="match status" value="1"/>
</dbReference>
<sequence length="442" mass="52632">MNEKSSKVKSCVVGLKELVYGKISDQNDQKLEIFSKDRFSLNIPDYQRPYTWEKKHVKTLLKDVSEQANKNNQKYLLGSLILHKNNENKFNIVDGQQRLTTLALILKVLCENNQEKCNECKIGNFLGESKYSHHESKYHIKENYEHIKTYFESYNEKYKFLTYLLDNIEFICVLAPSEDDAFLFFDSANSKGKTLKPYDRIKAFHLHSLEKKQGNILDYYARKFENLAKDEKKITILFDELLAPARAWLRHRSVNANKIEVDEEFCKEFFSDKFLYSKENLGILSNFANGVDFFEYLFKYDEFFNKLSNNALYQELDEIYQTGFIYNKYIYAIAVMIYFSKFPNGNSDYFLLLLARAAFSLRVYKSSIYRATQRDYALEFLEKVYFVSFEEDLEQNLLDFIATKIEEERKAKNEENKNPKHDWYLKKTKEIYENQRIPKHIF</sequence>
<evidence type="ECO:0000313" key="4">
    <source>
        <dbReference type="EMBL" id="EAL8416590.1"/>
    </source>
</evidence>
<dbReference type="InterPro" id="IPR057156">
    <property type="entry name" value="DUF7834"/>
</dbReference>
<feature type="domain" description="GmrSD restriction endonucleases N-terminal" evidence="1">
    <location>
        <begin position="32"/>
        <end position="205"/>
    </location>
</feature>
<dbReference type="AlphaFoldDB" id="A0A5T1YL38"/>
<evidence type="ECO:0000313" key="6">
    <source>
        <dbReference type="Proteomes" id="UP000557830"/>
    </source>
</evidence>
<dbReference type="PANTHER" id="PTHR35149:SF1">
    <property type="entry name" value="DUF5655 DOMAIN-CONTAINING PROTEIN"/>
    <property type="match status" value="1"/>
</dbReference>
<evidence type="ECO:0000313" key="5">
    <source>
        <dbReference type="Proteomes" id="UP000333665"/>
    </source>
</evidence>
<gene>
    <name evidence="3" type="ORF">BU953_08965</name>
    <name evidence="4" type="ORF">DYF97_04205</name>
</gene>
<evidence type="ECO:0000259" key="2">
    <source>
        <dbReference type="Pfam" id="PF25202"/>
    </source>
</evidence>
<organism evidence="4 5">
    <name type="scientific">Campylobacter coli</name>
    <dbReference type="NCBI Taxonomy" id="195"/>
    <lineage>
        <taxon>Bacteria</taxon>
        <taxon>Pseudomonadati</taxon>
        <taxon>Campylobacterota</taxon>
        <taxon>Epsilonproteobacteria</taxon>
        <taxon>Campylobacterales</taxon>
        <taxon>Campylobacteraceae</taxon>
        <taxon>Campylobacter</taxon>
    </lineage>
</organism>
<evidence type="ECO:0000259" key="1">
    <source>
        <dbReference type="Pfam" id="PF03235"/>
    </source>
</evidence>
<dbReference type="RefSeq" id="WP_025399259.1">
    <property type="nucleotide sequence ID" value="NZ_AP028341.1"/>
</dbReference>
<dbReference type="InterPro" id="IPR004919">
    <property type="entry name" value="GmrSD_N"/>
</dbReference>
<reference evidence="4 5" key="1">
    <citation type="submission" date="2018-08" db="EMBL/GenBank/DDBJ databases">
        <authorList>
            <consortium name="NARMS: The National Antimicrobial Resistance Monitoring System"/>
        </authorList>
    </citation>
    <scope>NUCLEOTIDE SEQUENCE [LARGE SCALE GENOMIC DNA]</scope>
    <source>
        <strain evidence="4 5">FSIS11812579</strain>
        <strain evidence="3 6">FSIS1609200</strain>
    </source>
</reference>
<dbReference type="Pfam" id="PF25202">
    <property type="entry name" value="DUF7834"/>
    <property type="match status" value="1"/>
</dbReference>
<dbReference type="Proteomes" id="UP000333665">
    <property type="component" value="Unassembled WGS sequence"/>
</dbReference>
<dbReference type="Pfam" id="PF03235">
    <property type="entry name" value="GmrSD_N"/>
    <property type="match status" value="1"/>
</dbReference>